<dbReference type="SUPFAM" id="SSF103107">
    <property type="entry name" value="Hypothetical protein c14orf129, hspc210"/>
    <property type="match status" value="1"/>
</dbReference>
<feature type="domain" description="GSKIP" evidence="1">
    <location>
        <begin position="7"/>
        <end position="103"/>
    </location>
</feature>
<dbReference type="Gene3D" id="3.30.2280.10">
    <property type="entry name" value="Hypothetical protein (hspc210)"/>
    <property type="match status" value="1"/>
</dbReference>
<comment type="caution">
    <text evidence="2">The sequence shown here is derived from an EMBL/GenBank/DDBJ whole genome shotgun (WGS) entry which is preliminary data.</text>
</comment>
<dbReference type="EMBL" id="PQFF01000316">
    <property type="protein sequence ID" value="RHZ61708.1"/>
    <property type="molecule type" value="Genomic_DNA"/>
</dbReference>
<proteinExistence type="predicted"/>
<evidence type="ECO:0000313" key="2">
    <source>
        <dbReference type="EMBL" id="RHZ61708.1"/>
    </source>
</evidence>
<dbReference type="InterPro" id="IPR023231">
    <property type="entry name" value="GSKIP_dom_sf"/>
</dbReference>
<dbReference type="OrthoDB" id="5804279at2759"/>
<protein>
    <recommendedName>
        <fullName evidence="1">GSKIP domain-containing protein</fullName>
    </recommendedName>
</protein>
<dbReference type="InterPro" id="IPR007967">
    <property type="entry name" value="GSKIP_dom"/>
</dbReference>
<dbReference type="Pfam" id="PF05303">
    <property type="entry name" value="GSKIP_dom"/>
    <property type="match status" value="1"/>
</dbReference>
<organism evidence="2 3">
    <name type="scientific">Diversispora epigaea</name>
    <dbReference type="NCBI Taxonomy" id="1348612"/>
    <lineage>
        <taxon>Eukaryota</taxon>
        <taxon>Fungi</taxon>
        <taxon>Fungi incertae sedis</taxon>
        <taxon>Mucoromycota</taxon>
        <taxon>Glomeromycotina</taxon>
        <taxon>Glomeromycetes</taxon>
        <taxon>Diversisporales</taxon>
        <taxon>Diversisporaceae</taxon>
        <taxon>Diversispora</taxon>
    </lineage>
</organism>
<dbReference type="Proteomes" id="UP000266861">
    <property type="component" value="Unassembled WGS sequence"/>
</dbReference>
<dbReference type="AlphaFoldDB" id="A0A397HI29"/>
<sequence length="117" mass="13742">MTDKFISREITNILKEYEYGIKPNSIKILSSKDGSKFQIELLENIQLTIIITEIGFIIIDIYPNNDIEIEKWINKPFETMDALLINTSPKFSEKFNQALFDKLLLLQQQQQSEQEQE</sequence>
<accession>A0A397HI29</accession>
<name>A0A397HI29_9GLOM</name>
<keyword evidence="3" id="KW-1185">Reference proteome</keyword>
<evidence type="ECO:0000313" key="3">
    <source>
        <dbReference type="Proteomes" id="UP000266861"/>
    </source>
</evidence>
<gene>
    <name evidence="2" type="ORF">Glove_346g69</name>
</gene>
<reference evidence="2 3" key="1">
    <citation type="submission" date="2018-08" db="EMBL/GenBank/DDBJ databases">
        <title>Genome and evolution of the arbuscular mycorrhizal fungus Diversispora epigaea (formerly Glomus versiforme) and its bacterial endosymbionts.</title>
        <authorList>
            <person name="Sun X."/>
            <person name="Fei Z."/>
            <person name="Harrison M."/>
        </authorList>
    </citation>
    <scope>NUCLEOTIDE SEQUENCE [LARGE SCALE GENOMIC DNA]</scope>
    <source>
        <strain evidence="2 3">IT104</strain>
    </source>
</reference>
<evidence type="ECO:0000259" key="1">
    <source>
        <dbReference type="Pfam" id="PF05303"/>
    </source>
</evidence>